<dbReference type="PROSITE" id="PS51320">
    <property type="entry name" value="TIFY"/>
    <property type="match status" value="1"/>
</dbReference>
<comment type="similarity">
    <text evidence="1 2">Belongs to the TIFY/JAZ family.</text>
</comment>
<sequence>MAVVEVVAPVKKNRIMASNMDGKEEEEEEAEEDRCPIFLDFLGTSRRCGGETPPPPATLLSGGNCSAAAASASISLGIASNAQRGLVSATSDLDSERQGVKGSEVFHFHGRKSATPGPEVGNNTLSGRKRSSSESVYSGLMDRGFPVQPNSLESARMIKMFGKEVISEHWGKSHVDDDVMLSMPRPPKVTSRMSSHPPLSNQYDSPISNPELSFSTMHPPRFSQAGSYFDMIPSSSYMCKDTSAVATSVSQSVTDEGSRTSIKTGATSIGNPVAMACERYSIGFLPVSKATQALKSEPSNVVRQSTTASVGRQMTIFYSGQAHVFDNVHPNKADVIMALAGSNSGSWSTTYSPISRERAIANKAKMRTQEEMQMDKSPLSLHEDIVHGLKQIAEIPLATGISGDQHTGTKVGNARPITTEATKPIVEDKRDA</sequence>
<evidence type="ECO:0000256" key="2">
    <source>
        <dbReference type="RuleBase" id="RU369065"/>
    </source>
</evidence>
<dbReference type="PANTHER" id="PTHR33077">
    <property type="entry name" value="PROTEIN TIFY 4A-RELATED-RELATED"/>
    <property type="match status" value="1"/>
</dbReference>
<dbReference type="InterPro" id="IPR010399">
    <property type="entry name" value="Tify_dom"/>
</dbReference>
<dbReference type="Pfam" id="PF06200">
    <property type="entry name" value="tify"/>
    <property type="match status" value="1"/>
</dbReference>
<dbReference type="GO" id="GO:0005634">
    <property type="term" value="C:nucleus"/>
    <property type="evidence" value="ECO:0007669"/>
    <property type="project" value="UniProtKB-SubCell"/>
</dbReference>
<reference evidence="5 6" key="1">
    <citation type="submission" date="2023-10" db="EMBL/GenBank/DDBJ databases">
        <title>Chromosome-scale genome assembly provides insights into flower coloration mechanisms of Canna indica.</title>
        <authorList>
            <person name="Li C."/>
        </authorList>
    </citation>
    <scope>NUCLEOTIDE SEQUENCE [LARGE SCALE GENOMIC DNA]</scope>
    <source>
        <tissue evidence="5">Flower</tissue>
    </source>
</reference>
<dbReference type="GO" id="GO:0009611">
    <property type="term" value="P:response to wounding"/>
    <property type="evidence" value="ECO:0007669"/>
    <property type="project" value="UniProtKB-UniRule"/>
</dbReference>
<gene>
    <name evidence="5" type="ORF">Cni_G07861</name>
</gene>
<name>A0AAQ3K154_9LILI</name>
<evidence type="ECO:0000259" key="4">
    <source>
        <dbReference type="PROSITE" id="PS51320"/>
    </source>
</evidence>
<dbReference type="GO" id="GO:2000022">
    <property type="term" value="P:regulation of jasmonic acid mediated signaling pathway"/>
    <property type="evidence" value="ECO:0007669"/>
    <property type="project" value="UniProtKB-UniRule"/>
</dbReference>
<comment type="subcellular location">
    <subcellularLocation>
        <location evidence="2">Nucleus</location>
    </subcellularLocation>
</comment>
<protein>
    <recommendedName>
        <fullName evidence="2">Protein TIFY</fullName>
    </recommendedName>
    <alternativeName>
        <fullName evidence="2">Jasmonate ZIM domain-containing protein</fullName>
    </alternativeName>
</protein>
<keyword evidence="2" id="KW-1184">Jasmonic acid signaling pathway</keyword>
<evidence type="ECO:0000313" key="5">
    <source>
        <dbReference type="EMBL" id="WOK99149.1"/>
    </source>
</evidence>
<accession>A0AAQ3K154</accession>
<dbReference type="GO" id="GO:0031347">
    <property type="term" value="P:regulation of defense response"/>
    <property type="evidence" value="ECO:0007669"/>
    <property type="project" value="UniProtKB-UniRule"/>
</dbReference>
<dbReference type="InterPro" id="IPR040390">
    <property type="entry name" value="TIFY/JAZ"/>
</dbReference>
<feature type="region of interest" description="Disordered" evidence="3">
    <location>
        <begin position="404"/>
        <end position="432"/>
    </location>
</feature>
<feature type="region of interest" description="Disordered" evidence="3">
    <location>
        <begin position="109"/>
        <end position="135"/>
    </location>
</feature>
<keyword evidence="2" id="KW-0539">Nucleus</keyword>
<feature type="domain" description="Tify" evidence="4">
    <location>
        <begin position="307"/>
        <end position="342"/>
    </location>
</feature>
<evidence type="ECO:0000256" key="1">
    <source>
        <dbReference type="ARBA" id="ARBA00008614"/>
    </source>
</evidence>
<keyword evidence="6" id="KW-1185">Reference proteome</keyword>
<comment type="function">
    <text evidence="2">Repressor of jasmonate responses.</text>
</comment>
<dbReference type="Proteomes" id="UP001327560">
    <property type="component" value="Chromosome 2"/>
</dbReference>
<evidence type="ECO:0000256" key="3">
    <source>
        <dbReference type="SAM" id="MobiDB-lite"/>
    </source>
</evidence>
<dbReference type="EMBL" id="CP136891">
    <property type="protein sequence ID" value="WOK99149.1"/>
    <property type="molecule type" value="Genomic_DNA"/>
</dbReference>
<evidence type="ECO:0000313" key="6">
    <source>
        <dbReference type="Proteomes" id="UP001327560"/>
    </source>
</evidence>
<comment type="domain">
    <text evidence="2">The jas domain is required for interaction with COI1.</text>
</comment>
<dbReference type="SMART" id="SM00979">
    <property type="entry name" value="TIFY"/>
    <property type="match status" value="1"/>
</dbReference>
<dbReference type="PANTHER" id="PTHR33077:SF8">
    <property type="entry name" value="PROTEIN TIFY 8"/>
    <property type="match status" value="1"/>
</dbReference>
<dbReference type="AlphaFoldDB" id="A0AAQ3K154"/>
<proteinExistence type="inferred from homology"/>
<organism evidence="5 6">
    <name type="scientific">Canna indica</name>
    <name type="common">Indian-shot</name>
    <dbReference type="NCBI Taxonomy" id="4628"/>
    <lineage>
        <taxon>Eukaryota</taxon>
        <taxon>Viridiplantae</taxon>
        <taxon>Streptophyta</taxon>
        <taxon>Embryophyta</taxon>
        <taxon>Tracheophyta</taxon>
        <taxon>Spermatophyta</taxon>
        <taxon>Magnoliopsida</taxon>
        <taxon>Liliopsida</taxon>
        <taxon>Zingiberales</taxon>
        <taxon>Cannaceae</taxon>
        <taxon>Canna</taxon>
    </lineage>
</organism>